<dbReference type="InterPro" id="IPR039718">
    <property type="entry name" value="Rrm1"/>
</dbReference>
<proteinExistence type="inferred from homology"/>
<dbReference type="PRINTS" id="PR01183">
    <property type="entry name" value="RIBORDTASEM1"/>
</dbReference>
<dbReference type="SUPFAM" id="SSF51998">
    <property type="entry name" value="PFL-like glycyl radical enzymes"/>
    <property type="match status" value="1"/>
</dbReference>
<dbReference type="Gene3D" id="3.20.70.20">
    <property type="match status" value="1"/>
</dbReference>
<evidence type="ECO:0000256" key="1">
    <source>
        <dbReference type="ARBA" id="ARBA00010406"/>
    </source>
</evidence>
<reference evidence="3 4" key="1">
    <citation type="journal article" date="2018" name="Evol. Lett.">
        <title>Horizontal gene cluster transfer increased hallucinogenic mushroom diversity.</title>
        <authorList>
            <person name="Reynolds H.T."/>
            <person name="Vijayakumar V."/>
            <person name="Gluck-Thaler E."/>
            <person name="Korotkin H.B."/>
            <person name="Matheny P.B."/>
            <person name="Slot J.C."/>
        </authorList>
    </citation>
    <scope>NUCLEOTIDE SEQUENCE [LARGE SCALE GENOMIC DNA]</scope>
    <source>
        <strain evidence="3 4">SRW20</strain>
    </source>
</reference>
<comment type="caution">
    <text evidence="3">The sequence shown here is derived from an EMBL/GenBank/DDBJ whole genome shotgun (WGS) entry which is preliminary data.</text>
</comment>
<dbReference type="Proteomes" id="UP000284706">
    <property type="component" value="Unassembled WGS sequence"/>
</dbReference>
<dbReference type="PANTHER" id="PTHR11573">
    <property type="entry name" value="RIBONUCLEOSIDE-DIPHOSPHATE REDUCTASE LARGE CHAIN"/>
    <property type="match status" value="1"/>
</dbReference>
<dbReference type="EMBL" id="NHYE01005257">
    <property type="protein sequence ID" value="PPQ75465.1"/>
    <property type="molecule type" value="Genomic_DNA"/>
</dbReference>
<dbReference type="GO" id="GO:0005524">
    <property type="term" value="F:ATP binding"/>
    <property type="evidence" value="ECO:0007669"/>
    <property type="project" value="TreeGrafter"/>
</dbReference>
<dbReference type="GO" id="GO:0009263">
    <property type="term" value="P:deoxyribonucleotide biosynthetic process"/>
    <property type="evidence" value="ECO:0007669"/>
    <property type="project" value="TreeGrafter"/>
</dbReference>
<gene>
    <name evidence="3" type="ORF">CVT26_016097</name>
</gene>
<dbReference type="GO" id="GO:0004748">
    <property type="term" value="F:ribonucleoside-diphosphate reductase activity, thioredoxin disulfide as acceptor"/>
    <property type="evidence" value="ECO:0007669"/>
    <property type="project" value="TreeGrafter"/>
</dbReference>
<evidence type="ECO:0000313" key="4">
    <source>
        <dbReference type="Proteomes" id="UP000284706"/>
    </source>
</evidence>
<name>A0A409WAD6_9AGAR</name>
<accession>A0A409WAD6</accession>
<dbReference type="InterPro" id="IPR000788">
    <property type="entry name" value="RNR_lg_C"/>
</dbReference>
<dbReference type="GO" id="GO:0005971">
    <property type="term" value="C:ribonucleoside-diphosphate reductase complex"/>
    <property type="evidence" value="ECO:0007669"/>
    <property type="project" value="TreeGrafter"/>
</dbReference>
<keyword evidence="4" id="KW-1185">Reference proteome</keyword>
<feature type="domain" description="Ribonucleotide reductase large subunit C-terminal" evidence="2">
    <location>
        <begin position="82"/>
        <end position="533"/>
    </location>
</feature>
<dbReference type="InParanoid" id="A0A409WAD6"/>
<dbReference type="PANTHER" id="PTHR11573:SF6">
    <property type="entry name" value="RIBONUCLEOSIDE-DIPHOSPHATE REDUCTASE LARGE SUBUNIT"/>
    <property type="match status" value="1"/>
</dbReference>
<dbReference type="Pfam" id="PF02867">
    <property type="entry name" value="Ribonuc_red_lgC"/>
    <property type="match status" value="1"/>
</dbReference>
<evidence type="ECO:0000259" key="2">
    <source>
        <dbReference type="Pfam" id="PF02867"/>
    </source>
</evidence>
<dbReference type="AlphaFoldDB" id="A0A409WAD6"/>
<protein>
    <recommendedName>
        <fullName evidence="2">Ribonucleotide reductase large subunit C-terminal domain-containing protein</fullName>
    </recommendedName>
</protein>
<organism evidence="3 4">
    <name type="scientific">Gymnopilus dilepis</name>
    <dbReference type="NCBI Taxonomy" id="231916"/>
    <lineage>
        <taxon>Eukaryota</taxon>
        <taxon>Fungi</taxon>
        <taxon>Dikarya</taxon>
        <taxon>Basidiomycota</taxon>
        <taxon>Agaricomycotina</taxon>
        <taxon>Agaricomycetes</taxon>
        <taxon>Agaricomycetidae</taxon>
        <taxon>Agaricales</taxon>
        <taxon>Agaricineae</taxon>
        <taxon>Hymenogastraceae</taxon>
        <taxon>Gymnopilus</taxon>
    </lineage>
</organism>
<evidence type="ECO:0000313" key="3">
    <source>
        <dbReference type="EMBL" id="PPQ75465.1"/>
    </source>
</evidence>
<dbReference type="STRING" id="231916.A0A409WAD6"/>
<sequence length="547" mass="60676">MIRTAKAASPSISMLARACTPLPQMLSTFTGNIDGTSIASVYDTITASTLASFCGGSVHTYIGNVPAQKTWNDTLYPVLKSTVDHLTQYTLHNRMLRPGAGPMILYIDIWHESILDVLELQSRDMSKSPAVFYVINIPDLFITRSAGRELWTLFDPEKVPLLRTSYGSNFDTIFKEYEMTVQYFKRVPAAVIWNSVLECVRQSKQLGIAYRDQFYLVKSNLNHAVQSQPDDLVASTAPQLPGPRASGFVDLTRFVTADHTAAFSIDFDHLHDVAQTLVQNLNRATSRNFFPHPSHENSFTEYRAVGLAITGLAQTFMRLGLPFDSAEAVDLTAKIAETLYHAGANASNVEANRPHGVGSCPSLRKQSTTLLSFQFWQHREPCKRDDWASLGGTADLFGLANADITWQPSGPEVVTFTPSVTRGVEPLPSNIIPIRVGDKIFRVTNPELVKRLQSIGIWNQDMLTGSVQHLPLPTSVKRLFRTAYEISHESIIAHAKARAPYLTSAQDIVVYSLDPTSAWLEKVLVDAWSARLKIGLHHVHTPDQDLA</sequence>
<comment type="similarity">
    <text evidence="1">Belongs to the ribonucleoside diphosphate reductase large chain family.</text>
</comment>